<evidence type="ECO:0000313" key="3">
    <source>
        <dbReference type="EMBL" id="WRP13239.1"/>
    </source>
</evidence>
<dbReference type="Proteomes" id="UP001333102">
    <property type="component" value="Chromosome"/>
</dbReference>
<dbReference type="InterPro" id="IPR002347">
    <property type="entry name" value="SDR_fam"/>
</dbReference>
<dbReference type="EMBL" id="CP141614">
    <property type="protein sequence ID" value="WRP13239.1"/>
    <property type="molecule type" value="Genomic_DNA"/>
</dbReference>
<organism evidence="3 4">
    <name type="scientific">Geochorda subterranea</name>
    <dbReference type="NCBI Taxonomy" id="3109564"/>
    <lineage>
        <taxon>Bacteria</taxon>
        <taxon>Bacillati</taxon>
        <taxon>Bacillota</taxon>
        <taxon>Limnochordia</taxon>
        <taxon>Limnochordales</taxon>
        <taxon>Geochordaceae</taxon>
        <taxon>Geochorda</taxon>
    </lineage>
</organism>
<dbReference type="PANTHER" id="PTHR24321">
    <property type="entry name" value="DEHYDROGENASES, SHORT CHAIN"/>
    <property type="match status" value="1"/>
</dbReference>
<comment type="similarity">
    <text evidence="1">Belongs to the short-chain dehydrogenases/reductases (SDR) family.</text>
</comment>
<proteinExistence type="inferred from homology"/>
<name>A0ABZ1BK21_9FIRM</name>
<keyword evidence="4" id="KW-1185">Reference proteome</keyword>
<dbReference type="PRINTS" id="PR00081">
    <property type="entry name" value="GDHRDH"/>
</dbReference>
<keyword evidence="2" id="KW-0560">Oxidoreductase</keyword>
<dbReference type="PANTHER" id="PTHR24321:SF8">
    <property type="entry name" value="ESTRADIOL 17-BETA-DEHYDROGENASE 8-RELATED"/>
    <property type="match status" value="1"/>
</dbReference>
<protein>
    <submittedName>
        <fullName evidence="3">SDR family oxidoreductase</fullName>
    </submittedName>
</protein>
<sequence length="92" mass="9925">MTHALAVSLGPRVRVNAISPGWIDTRAYRKADVPEPEPLRPVDHAQHPVGRVGRPEDVAAACLFLIGEGAGFITGHNLVVDGGMTRKMIYVE</sequence>
<evidence type="ECO:0000256" key="1">
    <source>
        <dbReference type="ARBA" id="ARBA00006484"/>
    </source>
</evidence>
<dbReference type="Gene3D" id="3.40.50.720">
    <property type="entry name" value="NAD(P)-binding Rossmann-like Domain"/>
    <property type="match status" value="1"/>
</dbReference>
<evidence type="ECO:0000256" key="2">
    <source>
        <dbReference type="ARBA" id="ARBA00023002"/>
    </source>
</evidence>
<evidence type="ECO:0000313" key="4">
    <source>
        <dbReference type="Proteomes" id="UP001333102"/>
    </source>
</evidence>
<dbReference type="SUPFAM" id="SSF51735">
    <property type="entry name" value="NAD(P)-binding Rossmann-fold domains"/>
    <property type="match status" value="1"/>
</dbReference>
<dbReference type="Pfam" id="PF13561">
    <property type="entry name" value="adh_short_C2"/>
    <property type="match status" value="1"/>
</dbReference>
<dbReference type="InterPro" id="IPR036291">
    <property type="entry name" value="NAD(P)-bd_dom_sf"/>
</dbReference>
<gene>
    <name evidence="3" type="ORF">VLY81_07170</name>
</gene>
<accession>A0ABZ1BK21</accession>
<reference evidence="4" key="1">
    <citation type="submission" date="2023-12" db="EMBL/GenBank/DDBJ databases">
        <title>Novel isolates from deep terrestrial aquifers shed light on the physiology and ecology of the class Limnochordia.</title>
        <authorList>
            <person name="Karnachuk O.V."/>
            <person name="Lukina A.P."/>
            <person name="Avakyan M.R."/>
            <person name="Kadnikov V."/>
            <person name="Begmatov S."/>
            <person name="Beletsky A.V."/>
            <person name="Mardanov A.V."/>
            <person name="Ravin N.V."/>
        </authorList>
    </citation>
    <scope>NUCLEOTIDE SEQUENCE [LARGE SCALE GENOMIC DNA]</scope>
    <source>
        <strain evidence="4">LN</strain>
    </source>
</reference>